<dbReference type="Gene3D" id="3.40.190.10">
    <property type="entry name" value="Periplasmic binding protein-like II"/>
    <property type="match status" value="2"/>
</dbReference>
<keyword evidence="3" id="KW-0238">DNA-binding</keyword>
<dbReference type="Gene3D" id="1.10.10.10">
    <property type="entry name" value="Winged helix-like DNA-binding domain superfamily/Winged helix DNA-binding domain"/>
    <property type="match status" value="1"/>
</dbReference>
<reference evidence="6" key="1">
    <citation type="submission" date="2020-02" db="EMBL/GenBank/DDBJ databases">
        <authorList>
            <person name="Meier V. D."/>
        </authorList>
    </citation>
    <scope>NUCLEOTIDE SEQUENCE</scope>
    <source>
        <strain evidence="6">AVDCRST_MAG04</strain>
    </source>
</reference>
<proteinExistence type="inferred from homology"/>
<dbReference type="AlphaFoldDB" id="A0A6J4IUI3"/>
<organism evidence="6">
    <name type="scientific">uncultured Acetobacteraceae bacterium</name>
    <dbReference type="NCBI Taxonomy" id="169975"/>
    <lineage>
        <taxon>Bacteria</taxon>
        <taxon>Pseudomonadati</taxon>
        <taxon>Pseudomonadota</taxon>
        <taxon>Alphaproteobacteria</taxon>
        <taxon>Acetobacterales</taxon>
        <taxon>Acetobacteraceae</taxon>
        <taxon>environmental samples</taxon>
    </lineage>
</organism>
<keyword evidence="4" id="KW-0804">Transcription</keyword>
<evidence type="ECO:0000313" key="6">
    <source>
        <dbReference type="EMBL" id="CAA9259669.1"/>
    </source>
</evidence>
<dbReference type="PANTHER" id="PTHR30118:SF15">
    <property type="entry name" value="TRANSCRIPTIONAL REGULATORY PROTEIN"/>
    <property type="match status" value="1"/>
</dbReference>
<keyword evidence="2" id="KW-0805">Transcription regulation</keyword>
<dbReference type="Pfam" id="PF03466">
    <property type="entry name" value="LysR_substrate"/>
    <property type="match status" value="1"/>
</dbReference>
<gene>
    <name evidence="6" type="ORF">AVDCRST_MAG04-2502</name>
</gene>
<name>A0A6J4IUI3_9PROT</name>
<evidence type="ECO:0000256" key="2">
    <source>
        <dbReference type="ARBA" id="ARBA00023015"/>
    </source>
</evidence>
<dbReference type="PANTHER" id="PTHR30118">
    <property type="entry name" value="HTH-TYPE TRANSCRIPTIONAL REGULATOR LEUO-RELATED"/>
    <property type="match status" value="1"/>
</dbReference>
<evidence type="ECO:0000256" key="4">
    <source>
        <dbReference type="ARBA" id="ARBA00023163"/>
    </source>
</evidence>
<dbReference type="GO" id="GO:0003677">
    <property type="term" value="F:DNA binding"/>
    <property type="evidence" value="ECO:0007669"/>
    <property type="project" value="UniProtKB-KW"/>
</dbReference>
<dbReference type="EMBL" id="CADCTL010000177">
    <property type="protein sequence ID" value="CAA9259669.1"/>
    <property type="molecule type" value="Genomic_DNA"/>
</dbReference>
<feature type="domain" description="HTH lysR-type" evidence="5">
    <location>
        <begin position="13"/>
        <end position="70"/>
    </location>
</feature>
<protein>
    <recommendedName>
        <fullName evidence="5">HTH lysR-type domain-containing protein</fullName>
    </recommendedName>
</protein>
<dbReference type="InterPro" id="IPR005119">
    <property type="entry name" value="LysR_subst-bd"/>
</dbReference>
<comment type="similarity">
    <text evidence="1">Belongs to the LysR transcriptional regulatory family.</text>
</comment>
<dbReference type="InterPro" id="IPR036390">
    <property type="entry name" value="WH_DNA-bd_sf"/>
</dbReference>
<dbReference type="InterPro" id="IPR000847">
    <property type="entry name" value="LysR_HTH_N"/>
</dbReference>
<dbReference type="SUPFAM" id="SSF53850">
    <property type="entry name" value="Periplasmic binding protein-like II"/>
    <property type="match status" value="1"/>
</dbReference>
<evidence type="ECO:0000256" key="1">
    <source>
        <dbReference type="ARBA" id="ARBA00009437"/>
    </source>
</evidence>
<accession>A0A6J4IUI3</accession>
<dbReference type="GO" id="GO:0003700">
    <property type="term" value="F:DNA-binding transcription factor activity"/>
    <property type="evidence" value="ECO:0007669"/>
    <property type="project" value="InterPro"/>
</dbReference>
<dbReference type="InterPro" id="IPR050389">
    <property type="entry name" value="LysR-type_TF"/>
</dbReference>
<sequence length="308" mass="33633">MSQHADESGLRRLDLNLLPVFAALMRERSVTRAGRALFLSQPATSAALARLREALKDELLVRNGRTLEPTARATRLLAELEPCLNTLARTLGEATPFDPAADHRTFRVGCTDDVAVALLPAFTVRLRKLAPRCDLVLRQADYRTIPRMLDSGEIGTAVAYMEDDLPATAKQRVVRRGGFVVVRDAGTPGPVDLDAYCARPHVLVTPQGDLHGFADAALEAVGRSRRVVLGLPDYGLVRRAILGTDMLCTVPCFLAEALVASGGFAADPLPFERPETPSVEIRMAWRATVDHDPAEEWLRARIVEALAR</sequence>
<dbReference type="PROSITE" id="PS50931">
    <property type="entry name" value="HTH_LYSR"/>
    <property type="match status" value="1"/>
</dbReference>
<dbReference type="PRINTS" id="PR00039">
    <property type="entry name" value="HTHLYSR"/>
</dbReference>
<dbReference type="InterPro" id="IPR036388">
    <property type="entry name" value="WH-like_DNA-bd_sf"/>
</dbReference>
<dbReference type="Pfam" id="PF00126">
    <property type="entry name" value="HTH_1"/>
    <property type="match status" value="1"/>
</dbReference>
<evidence type="ECO:0000259" key="5">
    <source>
        <dbReference type="PROSITE" id="PS50931"/>
    </source>
</evidence>
<dbReference type="SUPFAM" id="SSF46785">
    <property type="entry name" value="Winged helix' DNA-binding domain"/>
    <property type="match status" value="1"/>
</dbReference>
<evidence type="ECO:0000256" key="3">
    <source>
        <dbReference type="ARBA" id="ARBA00023125"/>
    </source>
</evidence>